<keyword evidence="3" id="KW-1185">Reference proteome</keyword>
<comment type="caution">
    <text evidence="2">The sequence shown here is derived from an EMBL/GenBank/DDBJ whole genome shotgun (WGS) entry which is preliminary data.</text>
</comment>
<evidence type="ECO:0000313" key="3">
    <source>
        <dbReference type="Proteomes" id="UP001526201"/>
    </source>
</evidence>
<feature type="signal peptide" evidence="1">
    <location>
        <begin position="1"/>
        <end position="25"/>
    </location>
</feature>
<sequence>MKQITAVAVTVLTAAAVAGAAPALADPAPQPDGPCSENLAGALTQLAEGPSYLECSSAPGNYRWTPFTGPYPTSDRWLSYGPAVTLHGQGMRNPEIRSGRWVAYPQDAGTTCTAEQSTVVSAGQVGPPQTTTGQPGQPLDFEVLPAVFSITLTGNCLWEAVH</sequence>
<feature type="chain" id="PRO_5045131598" description="Secreted protein" evidence="1">
    <location>
        <begin position="26"/>
        <end position="162"/>
    </location>
</feature>
<dbReference type="Proteomes" id="UP001526201">
    <property type="component" value="Unassembled WGS sequence"/>
</dbReference>
<evidence type="ECO:0000313" key="2">
    <source>
        <dbReference type="EMBL" id="MCV7224929.1"/>
    </source>
</evidence>
<accession>A0ABT3C641</accession>
<proteinExistence type="predicted"/>
<dbReference type="RefSeq" id="WP_264065680.1">
    <property type="nucleotide sequence ID" value="NZ_JACKTY010000012.1"/>
</dbReference>
<name>A0ABT3C641_9MYCO</name>
<protein>
    <recommendedName>
        <fullName evidence="4">Secreted protein</fullName>
    </recommendedName>
</protein>
<reference evidence="2 3" key="1">
    <citation type="journal article" date="2022" name="BMC Genomics">
        <title>Comparative genome analysis of mycobacteria focusing on tRNA and non-coding RNA.</title>
        <authorList>
            <person name="Behra P.R.K."/>
            <person name="Pettersson B.M.F."/>
            <person name="Ramesh M."/>
            <person name="Das S."/>
            <person name="Dasgupta S."/>
            <person name="Kirsebom L.A."/>
        </authorList>
    </citation>
    <scope>NUCLEOTIDE SEQUENCE [LARGE SCALE GENOMIC DNA]</scope>
    <source>
        <strain evidence="2 3">DSM 44078</strain>
    </source>
</reference>
<gene>
    <name evidence="2" type="ORF">H7J73_02590</name>
</gene>
<evidence type="ECO:0008006" key="4">
    <source>
        <dbReference type="Google" id="ProtNLM"/>
    </source>
</evidence>
<evidence type="ECO:0000256" key="1">
    <source>
        <dbReference type="SAM" id="SignalP"/>
    </source>
</evidence>
<organism evidence="2 3">
    <name type="scientific">Mycolicibacterium komossense</name>
    <dbReference type="NCBI Taxonomy" id="1779"/>
    <lineage>
        <taxon>Bacteria</taxon>
        <taxon>Bacillati</taxon>
        <taxon>Actinomycetota</taxon>
        <taxon>Actinomycetes</taxon>
        <taxon>Mycobacteriales</taxon>
        <taxon>Mycobacteriaceae</taxon>
        <taxon>Mycolicibacterium</taxon>
    </lineage>
</organism>
<dbReference type="EMBL" id="JACKTY010000012">
    <property type="protein sequence ID" value="MCV7224929.1"/>
    <property type="molecule type" value="Genomic_DNA"/>
</dbReference>
<keyword evidence="1" id="KW-0732">Signal</keyword>